<dbReference type="AlphaFoldDB" id="A0A9K3IK44"/>
<name>A0A9K3IK44_HELAN</name>
<dbReference type="InterPro" id="IPR036188">
    <property type="entry name" value="FAD/NAD-bd_sf"/>
</dbReference>
<dbReference type="Gramene" id="mRNA:HanXRQr2_Chr07g0292301">
    <property type="protein sequence ID" value="mRNA:HanXRQr2_Chr07g0292301"/>
    <property type="gene ID" value="HanXRQr2_Chr07g0292301"/>
</dbReference>
<feature type="compositionally biased region" description="Basic and acidic residues" evidence="2">
    <location>
        <begin position="25"/>
        <end position="44"/>
    </location>
</feature>
<dbReference type="Pfam" id="PF00996">
    <property type="entry name" value="GDI"/>
    <property type="match status" value="1"/>
</dbReference>
<accession>A0A9K3IK44</accession>
<comment type="similarity">
    <text evidence="1">Belongs to the Rab GDI family.</text>
</comment>
<protein>
    <submittedName>
        <fullName evidence="3">GDP dissociation inhibitor</fullName>
    </submittedName>
</protein>
<dbReference type="Gene3D" id="3.50.50.60">
    <property type="entry name" value="FAD/NAD(P)-binding domain"/>
    <property type="match status" value="1"/>
</dbReference>
<reference evidence="3" key="1">
    <citation type="journal article" date="2017" name="Nature">
        <title>The sunflower genome provides insights into oil metabolism, flowering and Asterid evolution.</title>
        <authorList>
            <person name="Badouin H."/>
            <person name="Gouzy J."/>
            <person name="Grassa C.J."/>
            <person name="Murat F."/>
            <person name="Staton S.E."/>
            <person name="Cottret L."/>
            <person name="Lelandais-Briere C."/>
            <person name="Owens G.L."/>
            <person name="Carrere S."/>
            <person name="Mayjonade B."/>
            <person name="Legrand L."/>
            <person name="Gill N."/>
            <person name="Kane N.C."/>
            <person name="Bowers J.E."/>
            <person name="Hubner S."/>
            <person name="Bellec A."/>
            <person name="Berard A."/>
            <person name="Berges H."/>
            <person name="Blanchet N."/>
            <person name="Boniface M.C."/>
            <person name="Brunel D."/>
            <person name="Catrice O."/>
            <person name="Chaidir N."/>
            <person name="Claudel C."/>
            <person name="Donnadieu C."/>
            <person name="Faraut T."/>
            <person name="Fievet G."/>
            <person name="Helmstetter N."/>
            <person name="King M."/>
            <person name="Knapp S.J."/>
            <person name="Lai Z."/>
            <person name="Le Paslier M.C."/>
            <person name="Lippi Y."/>
            <person name="Lorenzon L."/>
            <person name="Mandel J.R."/>
            <person name="Marage G."/>
            <person name="Marchand G."/>
            <person name="Marquand E."/>
            <person name="Bret-Mestries E."/>
            <person name="Morien E."/>
            <person name="Nambeesan S."/>
            <person name="Nguyen T."/>
            <person name="Pegot-Espagnet P."/>
            <person name="Pouilly N."/>
            <person name="Raftis F."/>
            <person name="Sallet E."/>
            <person name="Schiex T."/>
            <person name="Thomas J."/>
            <person name="Vandecasteele C."/>
            <person name="Vares D."/>
            <person name="Vear F."/>
            <person name="Vautrin S."/>
            <person name="Crespi M."/>
            <person name="Mangin B."/>
            <person name="Burke J.M."/>
            <person name="Salse J."/>
            <person name="Munos S."/>
            <person name="Vincourt P."/>
            <person name="Rieseberg L.H."/>
            <person name="Langlade N.B."/>
        </authorList>
    </citation>
    <scope>NUCLEOTIDE SEQUENCE</scope>
    <source>
        <tissue evidence="3">Leaves</tissue>
    </source>
</reference>
<evidence type="ECO:0000313" key="4">
    <source>
        <dbReference type="Proteomes" id="UP000215914"/>
    </source>
</evidence>
<evidence type="ECO:0000256" key="1">
    <source>
        <dbReference type="ARBA" id="ARBA00005593"/>
    </source>
</evidence>
<dbReference type="InterPro" id="IPR018203">
    <property type="entry name" value="GDP_dissociation_inhibitor"/>
</dbReference>
<feature type="compositionally biased region" description="Polar residues" evidence="2">
    <location>
        <begin position="11"/>
        <end position="20"/>
    </location>
</feature>
<evidence type="ECO:0000256" key="2">
    <source>
        <dbReference type="SAM" id="MobiDB-lite"/>
    </source>
</evidence>
<feature type="region of interest" description="Disordered" evidence="2">
    <location>
        <begin position="1"/>
        <end position="54"/>
    </location>
</feature>
<proteinExistence type="inferred from homology"/>
<dbReference type="EMBL" id="MNCJ02000322">
    <property type="protein sequence ID" value="KAF5798386.1"/>
    <property type="molecule type" value="Genomic_DNA"/>
</dbReference>
<comment type="caution">
    <text evidence="3">The sequence shown here is derived from an EMBL/GenBank/DDBJ whole genome shotgun (WGS) entry which is preliminary data.</text>
</comment>
<dbReference type="Proteomes" id="UP000215914">
    <property type="component" value="Unassembled WGS sequence"/>
</dbReference>
<reference evidence="3" key="2">
    <citation type="submission" date="2020-06" db="EMBL/GenBank/DDBJ databases">
        <title>Helianthus annuus Genome sequencing and assembly Release 2.</title>
        <authorList>
            <person name="Gouzy J."/>
            <person name="Langlade N."/>
            <person name="Munos S."/>
        </authorList>
    </citation>
    <scope>NUCLEOTIDE SEQUENCE</scope>
    <source>
        <tissue evidence="3">Leaves</tissue>
    </source>
</reference>
<sequence length="54" mass="5852">MASRDDYHGGESTSLNQNQLWKAFKGGDKPHAELGSRNNHEVGMVHKGQGISSS</sequence>
<organism evidence="3 4">
    <name type="scientific">Helianthus annuus</name>
    <name type="common">Common sunflower</name>
    <dbReference type="NCBI Taxonomy" id="4232"/>
    <lineage>
        <taxon>Eukaryota</taxon>
        <taxon>Viridiplantae</taxon>
        <taxon>Streptophyta</taxon>
        <taxon>Embryophyta</taxon>
        <taxon>Tracheophyta</taxon>
        <taxon>Spermatophyta</taxon>
        <taxon>Magnoliopsida</taxon>
        <taxon>eudicotyledons</taxon>
        <taxon>Gunneridae</taxon>
        <taxon>Pentapetalae</taxon>
        <taxon>asterids</taxon>
        <taxon>campanulids</taxon>
        <taxon>Asterales</taxon>
        <taxon>Asteraceae</taxon>
        <taxon>Asteroideae</taxon>
        <taxon>Heliantheae alliance</taxon>
        <taxon>Heliantheae</taxon>
        <taxon>Helianthus</taxon>
    </lineage>
</organism>
<dbReference type="GO" id="GO:0007264">
    <property type="term" value="P:small GTPase-mediated signal transduction"/>
    <property type="evidence" value="ECO:0007669"/>
    <property type="project" value="InterPro"/>
</dbReference>
<dbReference type="Gene3D" id="3.30.519.10">
    <property type="entry name" value="Guanine Nucleotide Dissociation Inhibitor, domain 2"/>
    <property type="match status" value="1"/>
</dbReference>
<gene>
    <name evidence="3" type="ORF">HanXRQr2_Chr07g0292301</name>
</gene>
<keyword evidence="4" id="KW-1185">Reference proteome</keyword>
<evidence type="ECO:0000313" key="3">
    <source>
        <dbReference type="EMBL" id="KAF5798386.1"/>
    </source>
</evidence>
<dbReference type="GO" id="GO:0005092">
    <property type="term" value="F:GDP-dissociation inhibitor activity"/>
    <property type="evidence" value="ECO:0007669"/>
    <property type="project" value="InterPro"/>
</dbReference>